<organism evidence="12 13">
    <name type="scientific">Nocardioides renjunii</name>
    <dbReference type="NCBI Taxonomy" id="3095075"/>
    <lineage>
        <taxon>Bacteria</taxon>
        <taxon>Bacillati</taxon>
        <taxon>Actinomycetota</taxon>
        <taxon>Actinomycetes</taxon>
        <taxon>Propionibacteriales</taxon>
        <taxon>Nocardioidaceae</taxon>
        <taxon>Nocardioides</taxon>
    </lineage>
</organism>
<feature type="domain" description="CopC" evidence="10">
    <location>
        <begin position="38"/>
        <end position="130"/>
    </location>
</feature>
<feature type="transmembrane region" description="Helical" evidence="9">
    <location>
        <begin position="413"/>
        <end position="439"/>
    </location>
</feature>
<gene>
    <name evidence="12" type="ORF">SFC79_12830</name>
</gene>
<evidence type="ECO:0000256" key="1">
    <source>
        <dbReference type="ARBA" id="ARBA00004651"/>
    </source>
</evidence>
<keyword evidence="5" id="KW-0732">Signal</keyword>
<feature type="transmembrane region" description="Helical" evidence="9">
    <location>
        <begin position="372"/>
        <end position="392"/>
    </location>
</feature>
<evidence type="ECO:0000259" key="11">
    <source>
        <dbReference type="Pfam" id="PF05425"/>
    </source>
</evidence>
<dbReference type="InterPro" id="IPR008457">
    <property type="entry name" value="Cu-R_CopD_dom"/>
</dbReference>
<feature type="transmembrane region" description="Helical" evidence="9">
    <location>
        <begin position="241"/>
        <end position="260"/>
    </location>
</feature>
<evidence type="ECO:0000313" key="13">
    <source>
        <dbReference type="Proteomes" id="UP001291999"/>
    </source>
</evidence>
<evidence type="ECO:0000256" key="2">
    <source>
        <dbReference type="ARBA" id="ARBA00022475"/>
    </source>
</evidence>
<dbReference type="PANTHER" id="PTHR34820">
    <property type="entry name" value="INNER MEMBRANE PROTEIN YEBZ"/>
    <property type="match status" value="1"/>
</dbReference>
<keyword evidence="2" id="KW-1003">Cell membrane</keyword>
<dbReference type="PANTHER" id="PTHR34820:SF4">
    <property type="entry name" value="INNER MEMBRANE PROTEIN YEBZ"/>
    <property type="match status" value="1"/>
</dbReference>
<keyword evidence="7" id="KW-0186">Copper</keyword>
<dbReference type="SUPFAM" id="SSF81296">
    <property type="entry name" value="E set domains"/>
    <property type="match status" value="1"/>
</dbReference>
<feature type="transmembrane region" description="Helical" evidence="9">
    <location>
        <begin position="338"/>
        <end position="360"/>
    </location>
</feature>
<evidence type="ECO:0000256" key="3">
    <source>
        <dbReference type="ARBA" id="ARBA00022692"/>
    </source>
</evidence>
<feature type="transmembrane region" description="Helical" evidence="9">
    <location>
        <begin position="267"/>
        <end position="284"/>
    </location>
</feature>
<comment type="subcellular location">
    <subcellularLocation>
        <location evidence="1">Cell membrane</location>
        <topology evidence="1">Multi-pass membrane protein</topology>
    </subcellularLocation>
</comment>
<evidence type="ECO:0000256" key="9">
    <source>
        <dbReference type="SAM" id="Phobius"/>
    </source>
</evidence>
<dbReference type="Gene3D" id="2.60.40.1220">
    <property type="match status" value="1"/>
</dbReference>
<keyword evidence="3 9" id="KW-0812">Transmembrane</keyword>
<dbReference type="InterPro" id="IPR032694">
    <property type="entry name" value="CopC/D"/>
</dbReference>
<keyword evidence="13" id="KW-1185">Reference proteome</keyword>
<evidence type="ECO:0000256" key="6">
    <source>
        <dbReference type="ARBA" id="ARBA00022989"/>
    </source>
</evidence>
<feature type="transmembrane region" description="Helical" evidence="9">
    <location>
        <begin position="159"/>
        <end position="179"/>
    </location>
</feature>
<comment type="caution">
    <text evidence="12">The sequence shown here is derived from an EMBL/GenBank/DDBJ whole genome shotgun (WGS) entry which is preliminary data.</text>
</comment>
<feature type="domain" description="Copper resistance protein D" evidence="11">
    <location>
        <begin position="334"/>
        <end position="438"/>
    </location>
</feature>
<evidence type="ECO:0000259" key="10">
    <source>
        <dbReference type="Pfam" id="PF04234"/>
    </source>
</evidence>
<proteinExistence type="predicted"/>
<dbReference type="InterPro" id="IPR007348">
    <property type="entry name" value="CopC_dom"/>
</dbReference>
<keyword evidence="8 9" id="KW-0472">Membrane</keyword>
<dbReference type="Pfam" id="PF05425">
    <property type="entry name" value="CopD"/>
    <property type="match status" value="1"/>
</dbReference>
<reference evidence="12 13" key="1">
    <citation type="submission" date="2023-11" db="EMBL/GenBank/DDBJ databases">
        <title>Novel species in genus Nocardioides.</title>
        <authorList>
            <person name="Zhou H."/>
        </authorList>
    </citation>
    <scope>NUCLEOTIDE SEQUENCE [LARGE SCALE GENOMIC DNA]</scope>
    <source>
        <strain evidence="12 13">S-58</strain>
    </source>
</reference>
<evidence type="ECO:0000313" key="12">
    <source>
        <dbReference type="EMBL" id="MDZ5662652.1"/>
    </source>
</evidence>
<dbReference type="EMBL" id="JAXQPW010000004">
    <property type="protein sequence ID" value="MDZ5662652.1"/>
    <property type="molecule type" value="Genomic_DNA"/>
</dbReference>
<keyword evidence="6 9" id="KW-1133">Transmembrane helix</keyword>
<dbReference type="RefSeq" id="WP_322424651.1">
    <property type="nucleotide sequence ID" value="NZ_JAXQPW010000004.1"/>
</dbReference>
<feature type="transmembrane region" description="Helical" evidence="9">
    <location>
        <begin position="199"/>
        <end position="221"/>
    </location>
</feature>
<dbReference type="InterPro" id="IPR014756">
    <property type="entry name" value="Ig_E-set"/>
</dbReference>
<evidence type="ECO:0000256" key="5">
    <source>
        <dbReference type="ARBA" id="ARBA00022729"/>
    </source>
</evidence>
<dbReference type="InterPro" id="IPR014755">
    <property type="entry name" value="Cu-Rt/internalin_Ig-like"/>
</dbReference>
<name>A0ABU5KCE4_9ACTN</name>
<sequence length="560" mass="57091">MTPRSSRRREAGWLLLVSALVHAALLLVLGTASPAAAHATLVSTDPAEGAVLEAAPDQVTFTFNESVIGVPAGIQVFDASGEEVASTASVRQAQLVVGLDEEVGRGTLVVVWRLVSADGHPIGGSLSFSVGERSDVVDVPTTSADAGTEAPLLLSVVRWLGYVGLLVATGVAAFAVLLLPADRADDGSRRRLRAVARGAALVGALAWCAAVPMVALYQLGLPASALGDGSTWAALAPAERVVPALVVTGIALAAVAVPAGPPGRGRTALVLAGCALALAAPALTGHTRASTPEALVVAVDVLHLVAGALWVGGLVAVAAVLGDLAARGEDGAVVLSRFSTWASGVLAVLVVAGSVLAWRIAGSWSALLDTGYGGFLLVKVLAVLVAIGIAAWNRLALLPRLRAASRRRERRDAAALLVRTTFAEAGVLVVVLLLTGFLVDRSPEPDVAVTSPAAGETATRTLDLDDISAKVTLEPLGVGPATVTIELRDDAGAPTEGYEAPRVSLSGDEVDLGEVQLSNLGPGVYAGDVVLPTVGTWEVQLSLRTTEFDNPVRSTTFDVP</sequence>
<evidence type="ECO:0000256" key="8">
    <source>
        <dbReference type="ARBA" id="ARBA00023136"/>
    </source>
</evidence>
<evidence type="ECO:0000256" key="7">
    <source>
        <dbReference type="ARBA" id="ARBA00023008"/>
    </source>
</evidence>
<dbReference type="Proteomes" id="UP001291999">
    <property type="component" value="Unassembled WGS sequence"/>
</dbReference>
<evidence type="ECO:0000256" key="4">
    <source>
        <dbReference type="ARBA" id="ARBA00022723"/>
    </source>
</evidence>
<keyword evidence="4" id="KW-0479">Metal-binding</keyword>
<protein>
    <submittedName>
        <fullName evidence="12">Copper resistance protein CopC</fullName>
    </submittedName>
</protein>
<feature type="transmembrane region" description="Helical" evidence="9">
    <location>
        <begin position="304"/>
        <end position="326"/>
    </location>
</feature>
<dbReference type="Pfam" id="PF04234">
    <property type="entry name" value="CopC"/>
    <property type="match status" value="1"/>
</dbReference>
<accession>A0ABU5KCE4</accession>